<proteinExistence type="predicted"/>
<dbReference type="RefSeq" id="XP_019633588.1">
    <property type="nucleotide sequence ID" value="XM_019778029.1"/>
</dbReference>
<accession>A0A6P4ZA88</accession>
<feature type="domain" description="Methyltransferase type 11" evidence="1">
    <location>
        <begin position="69"/>
        <end position="165"/>
    </location>
</feature>
<name>A0A6P4ZA88_BRABE</name>
<gene>
    <name evidence="3" type="primary">LOC109477013</name>
</gene>
<evidence type="ECO:0000313" key="2">
    <source>
        <dbReference type="Proteomes" id="UP000515135"/>
    </source>
</evidence>
<dbReference type="AlphaFoldDB" id="A0A6P4ZA88"/>
<protein>
    <submittedName>
        <fullName evidence="3">Uncharacterized protein LOC109477013 isoform X2</fullName>
    </submittedName>
</protein>
<reference evidence="3" key="1">
    <citation type="submission" date="2025-08" db="UniProtKB">
        <authorList>
            <consortium name="RefSeq"/>
        </authorList>
    </citation>
    <scope>IDENTIFICATION</scope>
    <source>
        <tissue evidence="3">Gonad</tissue>
    </source>
</reference>
<dbReference type="PANTHER" id="PTHR43591">
    <property type="entry name" value="METHYLTRANSFERASE"/>
    <property type="match status" value="1"/>
</dbReference>
<dbReference type="GO" id="GO:0008757">
    <property type="term" value="F:S-adenosylmethionine-dependent methyltransferase activity"/>
    <property type="evidence" value="ECO:0007669"/>
    <property type="project" value="InterPro"/>
</dbReference>
<dbReference type="Proteomes" id="UP000515135">
    <property type="component" value="Unplaced"/>
</dbReference>
<evidence type="ECO:0000259" key="1">
    <source>
        <dbReference type="Pfam" id="PF08241"/>
    </source>
</evidence>
<dbReference type="GeneID" id="109477013"/>
<evidence type="ECO:0000313" key="3">
    <source>
        <dbReference type="RefSeq" id="XP_019633588.1"/>
    </source>
</evidence>
<dbReference type="Gene3D" id="3.40.50.150">
    <property type="entry name" value="Vaccinia Virus protein VP39"/>
    <property type="match status" value="1"/>
</dbReference>
<dbReference type="OrthoDB" id="3647at2759"/>
<keyword evidence="2" id="KW-1185">Reference proteome</keyword>
<sequence length="218" mass="23631">MLNGKTDNQFDRVASLTADYAETQAGYSEWATKYEEDMTNMGYNGPRQIVSLMHDVLGGVMTPSTVRVLDVPAGTGMVGSELQKLGYTNADGLDANADMLKVAESKHVYRRLIETKLGTGELPVEPNTYDAVLLVGAFTQNGTHLPCTCLDDLVQVTKPGGLIIVGTGSETLQSDVGLALVAKLQDLQERALLSIVNKTTRSGYFRDWEGTFFVCKVT</sequence>
<dbReference type="InterPro" id="IPR013216">
    <property type="entry name" value="Methyltransf_11"/>
</dbReference>
<dbReference type="Pfam" id="PF08241">
    <property type="entry name" value="Methyltransf_11"/>
    <property type="match status" value="1"/>
</dbReference>
<organism evidence="2 3">
    <name type="scientific">Branchiostoma belcheri</name>
    <name type="common">Amphioxus</name>
    <dbReference type="NCBI Taxonomy" id="7741"/>
    <lineage>
        <taxon>Eukaryota</taxon>
        <taxon>Metazoa</taxon>
        <taxon>Chordata</taxon>
        <taxon>Cephalochordata</taxon>
        <taxon>Leptocardii</taxon>
        <taxon>Amphioxiformes</taxon>
        <taxon>Branchiostomatidae</taxon>
        <taxon>Branchiostoma</taxon>
    </lineage>
</organism>
<dbReference type="InterPro" id="IPR029063">
    <property type="entry name" value="SAM-dependent_MTases_sf"/>
</dbReference>
<dbReference type="PANTHER" id="PTHR43591:SF110">
    <property type="entry name" value="RHODANESE DOMAIN-CONTAINING PROTEIN"/>
    <property type="match status" value="1"/>
</dbReference>
<dbReference type="SUPFAM" id="SSF53335">
    <property type="entry name" value="S-adenosyl-L-methionine-dependent methyltransferases"/>
    <property type="match status" value="1"/>
</dbReference>
<dbReference type="CDD" id="cd02440">
    <property type="entry name" value="AdoMet_MTases"/>
    <property type="match status" value="1"/>
</dbReference>